<evidence type="ECO:0000256" key="3">
    <source>
        <dbReference type="ARBA" id="ARBA00022989"/>
    </source>
</evidence>
<dbReference type="GO" id="GO:0044781">
    <property type="term" value="P:bacterial-type flagellum organization"/>
    <property type="evidence" value="ECO:0007669"/>
    <property type="project" value="UniProtKB-UniRule"/>
</dbReference>
<gene>
    <name evidence="8" type="primary">fliO</name>
    <name evidence="8" type="ORF">EGT71_01255</name>
</gene>
<evidence type="ECO:0000256" key="4">
    <source>
        <dbReference type="ARBA" id="ARBA00023136"/>
    </source>
</evidence>
<keyword evidence="8" id="KW-0282">Flagellum</keyword>
<keyword evidence="2 7" id="KW-0812">Transmembrane</keyword>
<comment type="caution">
    <text evidence="8">The sequence shown here is derived from an EMBL/GenBank/DDBJ whole genome shotgun (WGS) entry which is preliminary data.</text>
</comment>
<keyword evidence="3 7" id="KW-1133">Transmembrane helix</keyword>
<dbReference type="NCBIfam" id="TIGR03500">
    <property type="entry name" value="FliO_TIGR"/>
    <property type="match status" value="1"/>
</dbReference>
<dbReference type="GO" id="GO:0005886">
    <property type="term" value="C:plasma membrane"/>
    <property type="evidence" value="ECO:0007669"/>
    <property type="project" value="UniProtKB-SubCell"/>
</dbReference>
<dbReference type="InterPro" id="IPR052205">
    <property type="entry name" value="FliO/MopB"/>
</dbReference>
<dbReference type="GO" id="GO:0009425">
    <property type="term" value="C:bacterial-type flagellum basal body"/>
    <property type="evidence" value="ECO:0007669"/>
    <property type="project" value="UniProtKB-SubCell"/>
</dbReference>
<keyword evidence="8" id="KW-0969">Cilium</keyword>
<evidence type="ECO:0000313" key="8">
    <source>
        <dbReference type="EMBL" id="RSE29176.1"/>
    </source>
</evidence>
<reference evidence="8 9" key="1">
    <citation type="submission" date="2018-10" db="EMBL/GenBank/DDBJ databases">
        <title>Transmission dynamics of multidrug resistant bacteria on intensive care unit surfaces.</title>
        <authorList>
            <person name="D'Souza A.W."/>
            <person name="Potter R.F."/>
            <person name="Wallace M."/>
            <person name="Shupe A."/>
            <person name="Patel S."/>
            <person name="Sun S."/>
            <person name="Gul D."/>
            <person name="Kwon J.H."/>
            <person name="Andleeb S."/>
            <person name="Burnham C.-A.D."/>
            <person name="Dantas G."/>
        </authorList>
    </citation>
    <scope>NUCLEOTIDE SEQUENCE [LARGE SCALE GENOMIC DNA]</scope>
    <source>
        <strain evidence="8 9">AS_373</strain>
    </source>
</reference>
<comment type="similarity">
    <text evidence="6 7">Belongs to the FliO/MopB family.</text>
</comment>
<name>A0A427V8X2_9ENTR</name>
<protein>
    <recommendedName>
        <fullName evidence="7">Flagellar protein</fullName>
    </recommendedName>
</protein>
<dbReference type="PANTHER" id="PTHR38766:SF1">
    <property type="entry name" value="FLAGELLAR PROTEIN FLIO"/>
    <property type="match status" value="1"/>
</dbReference>
<evidence type="ECO:0000256" key="2">
    <source>
        <dbReference type="ARBA" id="ARBA00022692"/>
    </source>
</evidence>
<evidence type="ECO:0000256" key="1">
    <source>
        <dbReference type="ARBA" id="ARBA00022475"/>
    </source>
</evidence>
<dbReference type="Proteomes" id="UP000275331">
    <property type="component" value="Unassembled WGS sequence"/>
</dbReference>
<dbReference type="OrthoDB" id="6897726at2"/>
<evidence type="ECO:0000256" key="5">
    <source>
        <dbReference type="ARBA" id="ARBA00023143"/>
    </source>
</evidence>
<dbReference type="InterPro" id="IPR022781">
    <property type="entry name" value="Flagellar_biosynth_FliO"/>
</dbReference>
<evidence type="ECO:0000256" key="6">
    <source>
        <dbReference type="ARBA" id="ARBA00037937"/>
    </source>
</evidence>
<proteinExistence type="inferred from homology"/>
<comment type="subcellular location">
    <subcellularLocation>
        <location evidence="7">Cell membrane</location>
    </subcellularLocation>
    <subcellularLocation>
        <location evidence="7">Bacterial flagellum basal body</location>
    </subcellularLocation>
</comment>
<dbReference type="Pfam" id="PF04347">
    <property type="entry name" value="FliO"/>
    <property type="match status" value="1"/>
</dbReference>
<dbReference type="AlphaFoldDB" id="A0A427V8X2"/>
<dbReference type="RefSeq" id="WP_125292224.1">
    <property type="nucleotide sequence ID" value="NZ_JAPTZM010000006.1"/>
</dbReference>
<dbReference type="EMBL" id="RHXB01000001">
    <property type="protein sequence ID" value="RSE29176.1"/>
    <property type="molecule type" value="Genomic_DNA"/>
</dbReference>
<keyword evidence="5 7" id="KW-0975">Bacterial flagellum</keyword>
<sequence>MSAQTTTVAAPQAMPQAGSSLMQVSGALAVIILLILLAGWLAKRFGFSAKSGLSKEVKLRSSVSLGTRERIVVVEVEDARLVLGVTASQITHLHTLPPAPAETAATSTPPAAEFQNLMKNLLSRNGKR</sequence>
<keyword evidence="4 7" id="KW-0472">Membrane</keyword>
<organism evidence="8 9">
    <name type="scientific">Atlantibacter subterraneus</name>
    <dbReference type="NCBI Taxonomy" id="255519"/>
    <lineage>
        <taxon>Bacteria</taxon>
        <taxon>Pseudomonadati</taxon>
        <taxon>Pseudomonadota</taxon>
        <taxon>Gammaproteobacteria</taxon>
        <taxon>Enterobacterales</taxon>
        <taxon>Enterobacteriaceae</taxon>
        <taxon>Atlantibacter</taxon>
    </lineage>
</organism>
<feature type="transmembrane region" description="Helical" evidence="7">
    <location>
        <begin position="20"/>
        <end position="42"/>
    </location>
</feature>
<dbReference type="PANTHER" id="PTHR38766">
    <property type="entry name" value="FLAGELLAR PROTEIN FLIO"/>
    <property type="match status" value="1"/>
</dbReference>
<evidence type="ECO:0000313" key="9">
    <source>
        <dbReference type="Proteomes" id="UP000275331"/>
    </source>
</evidence>
<keyword evidence="1 7" id="KW-1003">Cell membrane</keyword>
<keyword evidence="8" id="KW-0966">Cell projection</keyword>
<accession>A0A427V8X2</accession>
<evidence type="ECO:0000256" key="7">
    <source>
        <dbReference type="RuleBase" id="RU362064"/>
    </source>
</evidence>